<proteinExistence type="predicted"/>
<dbReference type="Pfam" id="PF01177">
    <property type="entry name" value="Asp_Glu_race"/>
    <property type="match status" value="1"/>
</dbReference>
<accession>A0A5Q0LNJ8</accession>
<gene>
    <name evidence="1" type="ORF">GFH48_07670</name>
</gene>
<dbReference type="InterPro" id="IPR015942">
    <property type="entry name" value="Asp/Glu/hydantoin_racemase"/>
</dbReference>
<dbReference type="EMBL" id="CP045643">
    <property type="protein sequence ID" value="QFZ78600.1"/>
    <property type="molecule type" value="Genomic_DNA"/>
</dbReference>
<organism evidence="1 2">
    <name type="scientific">Streptomyces fagopyri</name>
    <dbReference type="NCBI Taxonomy" id="2662397"/>
    <lineage>
        <taxon>Bacteria</taxon>
        <taxon>Bacillati</taxon>
        <taxon>Actinomycetota</taxon>
        <taxon>Actinomycetes</taxon>
        <taxon>Kitasatosporales</taxon>
        <taxon>Streptomycetaceae</taxon>
        <taxon>Streptomyces</taxon>
    </lineage>
</organism>
<name>A0A5Q0LNJ8_9ACTN</name>
<keyword evidence="2" id="KW-1185">Reference proteome</keyword>
<protein>
    <submittedName>
        <fullName evidence="1">Arylsulfatase</fullName>
    </submittedName>
</protein>
<dbReference type="GO" id="GO:0047661">
    <property type="term" value="F:amino-acid racemase activity"/>
    <property type="evidence" value="ECO:0007669"/>
    <property type="project" value="InterPro"/>
</dbReference>
<evidence type="ECO:0000313" key="2">
    <source>
        <dbReference type="Proteomes" id="UP000326179"/>
    </source>
</evidence>
<reference evidence="1 2" key="1">
    <citation type="submission" date="2019-10" db="EMBL/GenBank/DDBJ databases">
        <title>A novel species.</title>
        <authorList>
            <person name="Gao J."/>
        </authorList>
    </citation>
    <scope>NUCLEOTIDE SEQUENCE [LARGE SCALE GENOMIC DNA]</scope>
    <source>
        <strain evidence="1 2">QMT-28</strain>
    </source>
</reference>
<dbReference type="KEGG" id="sfy:GFH48_07670"/>
<evidence type="ECO:0000313" key="1">
    <source>
        <dbReference type="EMBL" id="QFZ78600.1"/>
    </source>
</evidence>
<dbReference type="RefSeq" id="WP_153292772.1">
    <property type="nucleotide sequence ID" value="NZ_CP045643.1"/>
</dbReference>
<sequence length="222" mass="22409">MLALLHTSPVHVPVFDALRDEDHPDLELRHTVDEELLARARAEGPDAVAGEVRAALGRAVADGADAVLCTCSTIGGIAERAEAGVPVLRVDRPMAAAAVATGPRVVVVAALESTLAPTLALVEDEARAAGRPVTVSALLADGAWARFEAGDRDGFAAAVAAAADSVTGADAIVLAQASMAPAQGLTTTSVPVLSSPRPGLAAGAAAARLATRARTRPARTLR</sequence>
<dbReference type="AlphaFoldDB" id="A0A5Q0LNJ8"/>
<dbReference type="Proteomes" id="UP000326179">
    <property type="component" value="Chromosome"/>
</dbReference>